<accession>A0A9N9SCJ2</accession>
<dbReference type="GO" id="GO:0000149">
    <property type="term" value="F:SNARE binding"/>
    <property type="evidence" value="ECO:0007669"/>
    <property type="project" value="TreeGrafter"/>
</dbReference>
<protein>
    <recommendedName>
        <fullName evidence="2">VPS9 domain-containing protein</fullName>
    </recommendedName>
</protein>
<dbReference type="Gene3D" id="1.25.40.20">
    <property type="entry name" value="Ankyrin repeat-containing domain"/>
    <property type="match status" value="2"/>
</dbReference>
<dbReference type="EMBL" id="OU896722">
    <property type="protein sequence ID" value="CAG9817822.1"/>
    <property type="molecule type" value="Genomic_DNA"/>
</dbReference>
<feature type="repeat" description="ANK" evidence="1">
    <location>
        <begin position="510"/>
        <end position="531"/>
    </location>
</feature>
<feature type="repeat" description="ANK" evidence="1">
    <location>
        <begin position="444"/>
        <end position="476"/>
    </location>
</feature>
<dbReference type="InterPro" id="IPR002110">
    <property type="entry name" value="Ankyrin_rpt"/>
</dbReference>
<dbReference type="SUPFAM" id="SSF109993">
    <property type="entry name" value="VPS9 domain"/>
    <property type="match status" value="1"/>
</dbReference>
<dbReference type="Pfam" id="PF02204">
    <property type="entry name" value="VPS9"/>
    <property type="match status" value="1"/>
</dbReference>
<dbReference type="SMART" id="SM00167">
    <property type="entry name" value="VPS9"/>
    <property type="match status" value="1"/>
</dbReference>
<sequence length="842" mass="95785">MWSKYDEMLLQNPFFMEIQEHHKDILEKSSRENWTICVPRMGTFELEDVTVEAILDHILIPEDEDNMYHTLSKKNIQVQNRHITKHSSHDSICDSIEILFEETFYVQKKSKYKVWCIECPLFWNHKNSHTQSIKIIGDLRDCLDFLWCESLGHTILDGIKNTVLNSAAESQTIEAEDLQTQKEFIGILFSQCLQVGMKNEIISDKVVDNLFFENFKLAVETYMQYCLGRKLIYSIGSACHQADSHLTKIIKNSNHLHYQDLGISCKFLNIITAAKSELSRINNYFTALEKINCLRKTFQIFQEGGSAIAHITSDHILPVLVFLILKLNINNWVANLLYLKEFRLSSLKNPDHISFVISSLEAAVEFIKSSEFLHLKKGLEQTTNCNNPKLKLIVDGIKSGQVNLFINHKSLMPEIPKQCHPLCLCTTCQEKEKEESSKNLDPLCHQSLLISATLSGDSEVVDFLLNQGVDPNETDSSGKTCVHYTVSRGHQSILLLLLNFSVNLNAIDNDGNSPLHLACLNGQENCVKALIYSSKINIDCCNALGETPLHLATICGYYEIVKILLENGASPFVKNKRNQAPLDVVPDYYIKEMFRKSISNHRVSPEEFRKVDKNDSISQPAPIEEKIENFRKIDLLLKAIESNDLPLTNFYLGFHSNSKIQKYDCCHPLCTCNNCKRNTEEHFFETDIESMNINICDMNGYTPLHVAAKFGRTEILRLLLDSGALVDVKTNNLHTPLHLACINNRTQIVKELLKCGDCKVDELDTEGNTSLFYACENNNMEIVKMLLLSGADCNIRNNAGKSAFQHCEENMQYRLMKILNSNMNSSIVDWDTSGSTDASDYI</sequence>
<evidence type="ECO:0000313" key="4">
    <source>
        <dbReference type="Proteomes" id="UP001153737"/>
    </source>
</evidence>
<dbReference type="InterPro" id="IPR051248">
    <property type="entry name" value="UPF0507/Ank_repeat_27"/>
</dbReference>
<dbReference type="PRINTS" id="PR01415">
    <property type="entry name" value="ANKYRIN"/>
</dbReference>
<keyword evidence="4" id="KW-1185">Reference proteome</keyword>
<dbReference type="AlphaFoldDB" id="A0A9N9SCJ2"/>
<dbReference type="GO" id="GO:0005085">
    <property type="term" value="F:guanyl-nucleotide exchange factor activity"/>
    <property type="evidence" value="ECO:0007669"/>
    <property type="project" value="TreeGrafter"/>
</dbReference>
<evidence type="ECO:0000256" key="1">
    <source>
        <dbReference type="PROSITE-ProRule" id="PRU00023"/>
    </source>
</evidence>
<feature type="repeat" description="ANK" evidence="1">
    <location>
        <begin position="477"/>
        <end position="509"/>
    </location>
</feature>
<dbReference type="GO" id="GO:0045022">
    <property type="term" value="P:early endosome to late endosome transport"/>
    <property type="evidence" value="ECO:0007669"/>
    <property type="project" value="TreeGrafter"/>
</dbReference>
<dbReference type="GO" id="GO:0005769">
    <property type="term" value="C:early endosome"/>
    <property type="evidence" value="ECO:0007669"/>
    <property type="project" value="TreeGrafter"/>
</dbReference>
<dbReference type="OrthoDB" id="411646at2759"/>
<dbReference type="Pfam" id="PF00023">
    <property type="entry name" value="Ank"/>
    <property type="match status" value="1"/>
</dbReference>
<dbReference type="GO" id="GO:0043005">
    <property type="term" value="C:neuron projection"/>
    <property type="evidence" value="ECO:0007669"/>
    <property type="project" value="TreeGrafter"/>
</dbReference>
<dbReference type="GO" id="GO:0005770">
    <property type="term" value="C:late endosome"/>
    <property type="evidence" value="ECO:0007669"/>
    <property type="project" value="TreeGrafter"/>
</dbReference>
<dbReference type="SUPFAM" id="SSF48403">
    <property type="entry name" value="Ankyrin repeat"/>
    <property type="match status" value="1"/>
</dbReference>
<dbReference type="Proteomes" id="UP001153737">
    <property type="component" value="Chromosome 16"/>
</dbReference>
<dbReference type="PROSITE" id="PS50088">
    <property type="entry name" value="ANK_REPEAT"/>
    <property type="match status" value="7"/>
</dbReference>
<dbReference type="Pfam" id="PF13606">
    <property type="entry name" value="Ank_3"/>
    <property type="match status" value="1"/>
</dbReference>
<feature type="repeat" description="ANK" evidence="1">
    <location>
        <begin position="732"/>
        <end position="756"/>
    </location>
</feature>
<dbReference type="PANTHER" id="PTHR24170:SF2">
    <property type="entry name" value="ANKYRIN REPEAT DOMAIN-CONTAINING PROTEIN 27"/>
    <property type="match status" value="1"/>
</dbReference>
<dbReference type="GO" id="GO:0048812">
    <property type="term" value="P:neuron projection morphogenesis"/>
    <property type="evidence" value="ECO:0007669"/>
    <property type="project" value="TreeGrafter"/>
</dbReference>
<dbReference type="GO" id="GO:0030133">
    <property type="term" value="C:transport vesicle"/>
    <property type="evidence" value="ECO:0007669"/>
    <property type="project" value="TreeGrafter"/>
</dbReference>
<reference evidence="3" key="2">
    <citation type="submission" date="2022-10" db="EMBL/GenBank/DDBJ databases">
        <authorList>
            <consortium name="ENA_rothamsted_submissions"/>
            <consortium name="culmorum"/>
            <person name="King R."/>
        </authorList>
    </citation>
    <scope>NUCLEOTIDE SEQUENCE</scope>
</reference>
<dbReference type="PANTHER" id="PTHR24170">
    <property type="entry name" value="ANKYRIN REPEAT DOMAIN-CONTAINING PROTEIN 27"/>
    <property type="match status" value="1"/>
</dbReference>
<dbReference type="GO" id="GO:0005886">
    <property type="term" value="C:plasma membrane"/>
    <property type="evidence" value="ECO:0007669"/>
    <property type="project" value="TreeGrafter"/>
</dbReference>
<dbReference type="Gene3D" id="1.20.1050.80">
    <property type="entry name" value="VPS9 domain"/>
    <property type="match status" value="1"/>
</dbReference>
<dbReference type="InterPro" id="IPR003123">
    <property type="entry name" value="VPS9"/>
</dbReference>
<evidence type="ECO:0000313" key="3">
    <source>
        <dbReference type="EMBL" id="CAG9817822.1"/>
    </source>
</evidence>
<dbReference type="PROSITE" id="PS51205">
    <property type="entry name" value="VPS9"/>
    <property type="match status" value="1"/>
</dbReference>
<keyword evidence="1" id="KW-0040">ANK repeat</keyword>
<dbReference type="GO" id="GO:0097422">
    <property type="term" value="C:tubular endosome"/>
    <property type="evidence" value="ECO:0007669"/>
    <property type="project" value="TreeGrafter"/>
</dbReference>
<feature type="repeat" description="ANK" evidence="1">
    <location>
        <begin position="766"/>
        <end position="798"/>
    </location>
</feature>
<name>A0A9N9SCJ2_PHACE</name>
<dbReference type="InterPro" id="IPR037191">
    <property type="entry name" value="VPS9_dom_sf"/>
</dbReference>
<feature type="repeat" description="ANK" evidence="1">
    <location>
        <begin position="544"/>
        <end position="576"/>
    </location>
</feature>
<dbReference type="Pfam" id="PF12796">
    <property type="entry name" value="Ank_2"/>
    <property type="match status" value="2"/>
</dbReference>
<gene>
    <name evidence="3" type="ORF">PHAECO_LOCUS5156</name>
</gene>
<dbReference type="SMART" id="SM00248">
    <property type="entry name" value="ANK"/>
    <property type="match status" value="7"/>
</dbReference>
<organism evidence="3 4">
    <name type="scientific">Phaedon cochleariae</name>
    <name type="common">Mustard beetle</name>
    <dbReference type="NCBI Taxonomy" id="80249"/>
    <lineage>
        <taxon>Eukaryota</taxon>
        <taxon>Metazoa</taxon>
        <taxon>Ecdysozoa</taxon>
        <taxon>Arthropoda</taxon>
        <taxon>Hexapoda</taxon>
        <taxon>Insecta</taxon>
        <taxon>Pterygota</taxon>
        <taxon>Neoptera</taxon>
        <taxon>Endopterygota</taxon>
        <taxon>Coleoptera</taxon>
        <taxon>Polyphaga</taxon>
        <taxon>Cucujiformia</taxon>
        <taxon>Chrysomeloidea</taxon>
        <taxon>Chrysomelidae</taxon>
        <taxon>Chrysomelinae</taxon>
        <taxon>Chrysomelini</taxon>
        <taxon>Phaedon</taxon>
    </lineage>
</organism>
<evidence type="ECO:0000259" key="2">
    <source>
        <dbReference type="PROSITE" id="PS51205"/>
    </source>
</evidence>
<proteinExistence type="predicted"/>
<dbReference type="PROSITE" id="PS50297">
    <property type="entry name" value="ANK_REP_REGION"/>
    <property type="match status" value="6"/>
</dbReference>
<dbReference type="InterPro" id="IPR036770">
    <property type="entry name" value="Ankyrin_rpt-contain_sf"/>
</dbReference>
<feature type="repeat" description="ANK" evidence="1">
    <location>
        <begin position="699"/>
        <end position="731"/>
    </location>
</feature>
<reference evidence="3" key="1">
    <citation type="submission" date="2022-01" db="EMBL/GenBank/DDBJ databases">
        <authorList>
            <person name="King R."/>
        </authorList>
    </citation>
    <scope>NUCLEOTIDE SEQUENCE</scope>
</reference>
<feature type="domain" description="VPS9" evidence="2">
    <location>
        <begin position="240"/>
        <end position="376"/>
    </location>
</feature>